<organism evidence="2 3">
    <name type="scientific">Brevibacterium salitolerans</name>
    <dbReference type="NCBI Taxonomy" id="1403566"/>
    <lineage>
        <taxon>Bacteria</taxon>
        <taxon>Bacillati</taxon>
        <taxon>Actinomycetota</taxon>
        <taxon>Actinomycetes</taxon>
        <taxon>Micrococcales</taxon>
        <taxon>Brevibacteriaceae</taxon>
        <taxon>Brevibacterium</taxon>
    </lineage>
</organism>
<dbReference type="SUPFAM" id="SSF47413">
    <property type="entry name" value="lambda repressor-like DNA-binding domains"/>
    <property type="match status" value="1"/>
</dbReference>
<evidence type="ECO:0000259" key="1">
    <source>
        <dbReference type="PROSITE" id="PS50943"/>
    </source>
</evidence>
<dbReference type="CDD" id="cd00093">
    <property type="entry name" value="HTH_XRE"/>
    <property type="match status" value="1"/>
</dbReference>
<dbReference type="InterPro" id="IPR010982">
    <property type="entry name" value="Lambda_DNA-bd_dom_sf"/>
</dbReference>
<accession>A0ABP5IQ37</accession>
<dbReference type="PROSITE" id="PS50943">
    <property type="entry name" value="HTH_CROC1"/>
    <property type="match status" value="1"/>
</dbReference>
<dbReference type="EMBL" id="BAAAPZ010000017">
    <property type="protein sequence ID" value="GAA2103119.1"/>
    <property type="molecule type" value="Genomic_DNA"/>
</dbReference>
<dbReference type="RefSeq" id="WP_291792487.1">
    <property type="nucleotide sequence ID" value="NZ_BAAAPZ010000017.1"/>
</dbReference>
<evidence type="ECO:0000313" key="2">
    <source>
        <dbReference type="EMBL" id="GAA2103119.1"/>
    </source>
</evidence>
<gene>
    <name evidence="2" type="ORF">GCM10009823_26840</name>
</gene>
<dbReference type="InterPro" id="IPR001387">
    <property type="entry name" value="Cro/C1-type_HTH"/>
</dbReference>
<sequence>MTLLRIEIGDALRTARRRQGRTLREVSADASVSLGYLSEIERGQKEASSELLASICEALDMPVSGLLRDVSDRFALDEGVDIPDTIPVELARRVLSGGRADDEPALAGRP</sequence>
<proteinExistence type="predicted"/>
<dbReference type="Gene3D" id="1.10.260.40">
    <property type="entry name" value="lambda repressor-like DNA-binding domains"/>
    <property type="match status" value="1"/>
</dbReference>
<keyword evidence="3" id="KW-1185">Reference proteome</keyword>
<dbReference type="SMART" id="SM00530">
    <property type="entry name" value="HTH_XRE"/>
    <property type="match status" value="1"/>
</dbReference>
<evidence type="ECO:0000313" key="3">
    <source>
        <dbReference type="Proteomes" id="UP001500984"/>
    </source>
</evidence>
<comment type="caution">
    <text evidence="2">The sequence shown here is derived from an EMBL/GenBank/DDBJ whole genome shotgun (WGS) entry which is preliminary data.</text>
</comment>
<dbReference type="Proteomes" id="UP001500984">
    <property type="component" value="Unassembled WGS sequence"/>
</dbReference>
<feature type="domain" description="HTH cro/C1-type" evidence="1">
    <location>
        <begin position="12"/>
        <end position="66"/>
    </location>
</feature>
<reference evidence="3" key="1">
    <citation type="journal article" date="2019" name="Int. J. Syst. Evol. Microbiol.">
        <title>The Global Catalogue of Microorganisms (GCM) 10K type strain sequencing project: providing services to taxonomists for standard genome sequencing and annotation.</title>
        <authorList>
            <consortium name="The Broad Institute Genomics Platform"/>
            <consortium name="The Broad Institute Genome Sequencing Center for Infectious Disease"/>
            <person name="Wu L."/>
            <person name="Ma J."/>
        </authorList>
    </citation>
    <scope>NUCLEOTIDE SEQUENCE [LARGE SCALE GENOMIC DNA]</scope>
    <source>
        <strain evidence="3">JCM 15900</strain>
    </source>
</reference>
<name>A0ABP5IQ37_9MICO</name>
<protein>
    <submittedName>
        <fullName evidence="2">Helix-turn-helix transcriptional regulator</fullName>
    </submittedName>
</protein>
<dbReference type="Pfam" id="PF13560">
    <property type="entry name" value="HTH_31"/>
    <property type="match status" value="1"/>
</dbReference>